<protein>
    <submittedName>
        <fullName evidence="2">Uncharacterized protein</fullName>
    </submittedName>
</protein>
<evidence type="ECO:0000256" key="1">
    <source>
        <dbReference type="SAM" id="Phobius"/>
    </source>
</evidence>
<comment type="caution">
    <text evidence="2">The sequence shown here is derived from an EMBL/GenBank/DDBJ whole genome shotgun (WGS) entry which is preliminary data.</text>
</comment>
<name>A0A150WT68_BDEBC</name>
<feature type="transmembrane region" description="Helical" evidence="1">
    <location>
        <begin position="6"/>
        <end position="25"/>
    </location>
</feature>
<dbReference type="AlphaFoldDB" id="A0A150WT68"/>
<keyword evidence="1" id="KW-0472">Membrane</keyword>
<evidence type="ECO:0000313" key="3">
    <source>
        <dbReference type="Proteomes" id="UP000075391"/>
    </source>
</evidence>
<gene>
    <name evidence="2" type="ORF">AZI85_17245</name>
</gene>
<sequence>MNEMIVGISLASNLIIIGVLCFLLLKRKSDKQQVEVQYFEHIEEVEGAIRDSKKVTITGQIFIDGIPVGGQFFVAEKSFKKFDYEKLKEFKKEVVEPFAKTSLQVAQALNGLPDAAKTAKFIKSKIG</sequence>
<proteinExistence type="predicted"/>
<organism evidence="2 3">
    <name type="scientific">Bdellovibrio bacteriovorus</name>
    <dbReference type="NCBI Taxonomy" id="959"/>
    <lineage>
        <taxon>Bacteria</taxon>
        <taxon>Pseudomonadati</taxon>
        <taxon>Bdellovibrionota</taxon>
        <taxon>Bdellovibrionia</taxon>
        <taxon>Bdellovibrionales</taxon>
        <taxon>Pseudobdellovibrionaceae</taxon>
        <taxon>Bdellovibrio</taxon>
    </lineage>
</organism>
<keyword evidence="1" id="KW-1133">Transmembrane helix</keyword>
<dbReference type="EMBL" id="LUKF01000008">
    <property type="protein sequence ID" value="KYG67625.1"/>
    <property type="molecule type" value="Genomic_DNA"/>
</dbReference>
<reference evidence="2 3" key="1">
    <citation type="submission" date="2016-03" db="EMBL/GenBank/DDBJ databases">
        <authorList>
            <person name="Ploux O."/>
        </authorList>
    </citation>
    <scope>NUCLEOTIDE SEQUENCE [LARGE SCALE GENOMIC DNA]</scope>
    <source>
        <strain evidence="2 3">BER2</strain>
    </source>
</reference>
<keyword evidence="1" id="KW-0812">Transmembrane</keyword>
<evidence type="ECO:0000313" key="2">
    <source>
        <dbReference type="EMBL" id="KYG67625.1"/>
    </source>
</evidence>
<accession>A0A150WT68</accession>
<dbReference type="RefSeq" id="WP_063243335.1">
    <property type="nucleotide sequence ID" value="NZ_LUKF01000008.1"/>
</dbReference>
<dbReference type="Proteomes" id="UP000075391">
    <property type="component" value="Unassembled WGS sequence"/>
</dbReference>